<dbReference type="CDD" id="cd03022">
    <property type="entry name" value="DsbA_HCCA_Iso"/>
    <property type="match status" value="1"/>
</dbReference>
<dbReference type="PANTHER" id="PTHR42943">
    <property type="entry name" value="GLUTATHIONE S-TRANSFERASE KAPPA"/>
    <property type="match status" value="1"/>
</dbReference>
<sequence>MSLAIDYYFAPNSPWAYLGHRRFQDIARQYGAVVRVLPVDLGGRVFPLTGGLPLAKRAPQRQAYRLLELKRFSEWLHAPLNPTPRYFPVNPDDAARLIVAVDLLDGPDAAMALTGAVMRAVWVEEKNIADEATLAELLTAQGLKLARLDDAHTQRVHLRYEEDSQRAIDAGVFGAPSYVIDGEIFWGQDRLDFVERRLQQLKGER</sequence>
<dbReference type="RefSeq" id="WP_322467718.1">
    <property type="nucleotide sequence ID" value="NZ_JAXOJX010000060.1"/>
</dbReference>
<dbReference type="Pfam" id="PF01323">
    <property type="entry name" value="DSBA"/>
    <property type="match status" value="1"/>
</dbReference>
<dbReference type="InterPro" id="IPR001853">
    <property type="entry name" value="DSBA-like_thioredoxin_dom"/>
</dbReference>
<evidence type="ECO:0000313" key="4">
    <source>
        <dbReference type="Proteomes" id="UP001293718"/>
    </source>
</evidence>
<evidence type="ECO:0000256" key="1">
    <source>
        <dbReference type="PIRNR" id="PIRNR006386"/>
    </source>
</evidence>
<keyword evidence="1 3" id="KW-0413">Isomerase</keyword>
<dbReference type="Gene3D" id="3.40.30.10">
    <property type="entry name" value="Glutaredoxin"/>
    <property type="match status" value="1"/>
</dbReference>
<keyword evidence="4" id="KW-1185">Reference proteome</keyword>
<organism evidence="3 4">
    <name type="scientific">Azohydromonas lata</name>
    <dbReference type="NCBI Taxonomy" id="45677"/>
    <lineage>
        <taxon>Bacteria</taxon>
        <taxon>Pseudomonadati</taxon>
        <taxon>Pseudomonadota</taxon>
        <taxon>Betaproteobacteria</taxon>
        <taxon>Burkholderiales</taxon>
        <taxon>Sphaerotilaceae</taxon>
        <taxon>Azohydromonas</taxon>
    </lineage>
</organism>
<name>A0ABU5IMR0_9BURK</name>
<dbReference type="PIRSF" id="PIRSF006386">
    <property type="entry name" value="HCCAis_GSTk"/>
    <property type="match status" value="1"/>
</dbReference>
<proteinExistence type="inferred from homology"/>
<comment type="similarity">
    <text evidence="1">Belongs to the GST superfamily. NadH family.</text>
</comment>
<evidence type="ECO:0000313" key="3">
    <source>
        <dbReference type="EMBL" id="MDZ5460178.1"/>
    </source>
</evidence>
<dbReference type="EC" id="5.99.1.4" evidence="1"/>
<dbReference type="InterPro" id="IPR051924">
    <property type="entry name" value="GST_Kappa/NadH"/>
</dbReference>
<dbReference type="SUPFAM" id="SSF52833">
    <property type="entry name" value="Thioredoxin-like"/>
    <property type="match status" value="1"/>
</dbReference>
<dbReference type="InterPro" id="IPR014440">
    <property type="entry name" value="HCCAis_GSTk"/>
</dbReference>
<comment type="catalytic activity">
    <reaction evidence="1">
        <text>2-hydroxychromene-2-carboxylate = (3E)-4-(2-hydroxyphenyl)-2-oxobut-3-enoate</text>
        <dbReference type="Rhea" id="RHEA:27401"/>
        <dbReference type="ChEBI" id="CHEBI:59350"/>
        <dbReference type="ChEBI" id="CHEBI:59353"/>
        <dbReference type="EC" id="5.99.1.4"/>
    </reaction>
</comment>
<dbReference type="PANTHER" id="PTHR42943:SF2">
    <property type="entry name" value="GLUTATHIONE S-TRANSFERASE KAPPA 1"/>
    <property type="match status" value="1"/>
</dbReference>
<reference evidence="3 4" key="1">
    <citation type="submission" date="2023-11" db="EMBL/GenBank/DDBJ databases">
        <title>Draft genome of Azohydromonas lata strain H1 (DSM1123), a polyhydroxyalkanoate producer.</title>
        <authorList>
            <person name="Traversa D."/>
            <person name="D'Addabbo P."/>
            <person name="Pazzani C."/>
            <person name="Manzari C."/>
            <person name="Chiara M."/>
            <person name="Scrascia M."/>
        </authorList>
    </citation>
    <scope>NUCLEOTIDE SEQUENCE [LARGE SCALE GENOMIC DNA]</scope>
    <source>
        <strain evidence="3 4">H1</strain>
    </source>
</reference>
<evidence type="ECO:0000259" key="2">
    <source>
        <dbReference type="Pfam" id="PF01323"/>
    </source>
</evidence>
<accession>A0ABU5IMR0</accession>
<dbReference type="InterPro" id="IPR044087">
    <property type="entry name" value="NahD-like"/>
</dbReference>
<dbReference type="GO" id="GO:0016853">
    <property type="term" value="F:isomerase activity"/>
    <property type="evidence" value="ECO:0007669"/>
    <property type="project" value="UniProtKB-KW"/>
</dbReference>
<gene>
    <name evidence="3" type="ORF">SM757_26720</name>
</gene>
<comment type="caution">
    <text evidence="3">The sequence shown here is derived from an EMBL/GenBank/DDBJ whole genome shotgun (WGS) entry which is preliminary data.</text>
</comment>
<feature type="domain" description="DSBA-like thioredoxin" evidence="2">
    <location>
        <begin position="5"/>
        <end position="199"/>
    </location>
</feature>
<dbReference type="EMBL" id="JAXOJX010000060">
    <property type="protein sequence ID" value="MDZ5460178.1"/>
    <property type="molecule type" value="Genomic_DNA"/>
</dbReference>
<dbReference type="Proteomes" id="UP001293718">
    <property type="component" value="Unassembled WGS sequence"/>
</dbReference>
<dbReference type="InterPro" id="IPR036249">
    <property type="entry name" value="Thioredoxin-like_sf"/>
</dbReference>
<protein>
    <recommendedName>
        <fullName evidence="1">2-hydroxychromene-2-carboxylate isomerase</fullName>
        <ecNumber evidence="1">5.99.1.4</ecNumber>
    </recommendedName>
</protein>